<comment type="caution">
    <text evidence="2">The sequence shown here is derived from an EMBL/GenBank/DDBJ whole genome shotgun (WGS) entry which is preliminary data.</text>
</comment>
<evidence type="ECO:0000313" key="2">
    <source>
        <dbReference type="EMBL" id="MEP1057053.1"/>
    </source>
</evidence>
<proteinExistence type="predicted"/>
<dbReference type="PANTHER" id="PTHR35446">
    <property type="entry name" value="SI:CH211-175M2.5"/>
    <property type="match status" value="1"/>
</dbReference>
<dbReference type="InterPro" id="IPR003779">
    <property type="entry name" value="CMD-like"/>
</dbReference>
<keyword evidence="3" id="KW-1185">Reference proteome</keyword>
<organism evidence="2 3">
    <name type="scientific">Stenomitos frigidus AS-A4</name>
    <dbReference type="NCBI Taxonomy" id="2933935"/>
    <lineage>
        <taxon>Bacteria</taxon>
        <taxon>Bacillati</taxon>
        <taxon>Cyanobacteriota</taxon>
        <taxon>Cyanophyceae</taxon>
        <taxon>Leptolyngbyales</taxon>
        <taxon>Leptolyngbyaceae</taxon>
        <taxon>Stenomitos</taxon>
    </lineage>
</organism>
<feature type="domain" description="Carboxymuconolactone decarboxylase-like" evidence="1">
    <location>
        <begin position="45"/>
        <end position="116"/>
    </location>
</feature>
<gene>
    <name evidence="2" type="ORF">NDI38_01300</name>
</gene>
<accession>A0ABV0KCV5</accession>
<dbReference type="SUPFAM" id="SSF69118">
    <property type="entry name" value="AhpD-like"/>
    <property type="match status" value="1"/>
</dbReference>
<sequence length="189" mass="20727">MQLRVKSSLSAASSCQTFKQIEQTFGTGKVPQVFRLLKSQPVLLAHLWGQFHALVLHGDLPRVLKELVGLVVAAATHCDHVRVFLLHHLSQQSAEPEILAAIVQGNYDVTGLSHATRAVLQYAAIAIANRIACGNVAKQQWQTLHHQTMQALEDTGLEESERLELIATIALFEQLCTVANLLHLGSESL</sequence>
<reference evidence="2 3" key="1">
    <citation type="submission" date="2022-04" db="EMBL/GenBank/DDBJ databases">
        <title>Positive selection, recombination, and allopatry shape intraspecific diversity of widespread and dominant cyanobacteria.</title>
        <authorList>
            <person name="Wei J."/>
            <person name="Shu W."/>
            <person name="Hu C."/>
        </authorList>
    </citation>
    <scope>NUCLEOTIDE SEQUENCE [LARGE SCALE GENOMIC DNA]</scope>
    <source>
        <strain evidence="2 3">AS-A4</strain>
    </source>
</reference>
<dbReference type="PANTHER" id="PTHR35446:SF2">
    <property type="entry name" value="CARBOXYMUCONOLACTONE DECARBOXYLASE-LIKE DOMAIN-CONTAINING PROTEIN"/>
    <property type="match status" value="1"/>
</dbReference>
<dbReference type="Gene3D" id="1.20.1290.10">
    <property type="entry name" value="AhpD-like"/>
    <property type="match status" value="1"/>
</dbReference>
<dbReference type="Pfam" id="PF02627">
    <property type="entry name" value="CMD"/>
    <property type="match status" value="1"/>
</dbReference>
<name>A0ABV0KCV5_9CYAN</name>
<dbReference type="Proteomes" id="UP001476950">
    <property type="component" value="Unassembled WGS sequence"/>
</dbReference>
<dbReference type="EMBL" id="JAMPLM010000001">
    <property type="protein sequence ID" value="MEP1057053.1"/>
    <property type="molecule type" value="Genomic_DNA"/>
</dbReference>
<protein>
    <submittedName>
        <fullName evidence="2">Carboxymuconolactone decarboxylase family protein</fullName>
    </submittedName>
</protein>
<dbReference type="InterPro" id="IPR029032">
    <property type="entry name" value="AhpD-like"/>
</dbReference>
<evidence type="ECO:0000259" key="1">
    <source>
        <dbReference type="Pfam" id="PF02627"/>
    </source>
</evidence>
<dbReference type="RefSeq" id="WP_190453706.1">
    <property type="nucleotide sequence ID" value="NZ_JAMPLM010000001.1"/>
</dbReference>
<evidence type="ECO:0000313" key="3">
    <source>
        <dbReference type="Proteomes" id="UP001476950"/>
    </source>
</evidence>